<comment type="caution">
    <text evidence="1">The sequence shown here is derived from an EMBL/GenBank/DDBJ whole genome shotgun (WGS) entry which is preliminary data.</text>
</comment>
<evidence type="ECO:0000313" key="1">
    <source>
        <dbReference type="EMBL" id="GKX67900.1"/>
    </source>
</evidence>
<keyword evidence="2" id="KW-1185">Reference proteome</keyword>
<proteinExistence type="predicted"/>
<reference evidence="1" key="1">
    <citation type="journal article" date="2025" name="Int. J. Syst. Evol. Microbiol.">
        <title>Inconstantimicrobium mannanitabidum sp. nov., a novel member of the family Clostridiaceae isolated from anoxic soil under the treatment of reductive soil disinfestation.</title>
        <authorList>
            <person name="Ueki A."/>
            <person name="Tonouchi A."/>
            <person name="Honma S."/>
            <person name="Kaku N."/>
            <person name="Ueki K."/>
        </authorList>
    </citation>
    <scope>NUCLEOTIDE SEQUENCE</scope>
    <source>
        <strain evidence="1">TW13</strain>
    </source>
</reference>
<organism evidence="1 2">
    <name type="scientific">Inconstantimicrobium mannanitabidum</name>
    <dbReference type="NCBI Taxonomy" id="1604901"/>
    <lineage>
        <taxon>Bacteria</taxon>
        <taxon>Bacillati</taxon>
        <taxon>Bacillota</taxon>
        <taxon>Clostridia</taxon>
        <taxon>Eubacteriales</taxon>
        <taxon>Clostridiaceae</taxon>
        <taxon>Inconstantimicrobium</taxon>
    </lineage>
</organism>
<sequence>MLLKVSDATNTYTVESVEELGKMIKSGKVNKDSRVFDAEAGEYRALQEIKEVKEFALYTEYNKYLCMDAESIELEKKRETAQDNRYKIVVVTSLTMLIISVIINIINLIRITSIMKLSAFSAGAAGGAQLFRWVIMVIIWIFVKNRYQKNHGKIAAVILILLGIIYIFMAFISFQIISYLGLSM</sequence>
<gene>
    <name evidence="1" type="ORF">rsdtw13_31580</name>
</gene>
<name>A0ACB5RFN4_9CLOT</name>
<accession>A0ACB5RFN4</accession>
<evidence type="ECO:0000313" key="2">
    <source>
        <dbReference type="Proteomes" id="UP001058074"/>
    </source>
</evidence>
<protein>
    <submittedName>
        <fullName evidence="1">Uncharacterized protein</fullName>
    </submittedName>
</protein>
<dbReference type="Proteomes" id="UP001058074">
    <property type="component" value="Unassembled WGS sequence"/>
</dbReference>
<dbReference type="EMBL" id="BROD01000001">
    <property type="protein sequence ID" value="GKX67900.1"/>
    <property type="molecule type" value="Genomic_DNA"/>
</dbReference>